<gene>
    <name evidence="1" type="ORF">EXN66_Car010255</name>
</gene>
<proteinExistence type="predicted"/>
<reference evidence="1 2" key="1">
    <citation type="submission" date="2019-02" db="EMBL/GenBank/DDBJ databases">
        <title>Opniocepnalus argus genome.</title>
        <authorList>
            <person name="Zhou C."/>
            <person name="Xiao S."/>
        </authorList>
    </citation>
    <scope>NUCLEOTIDE SEQUENCE [LARGE SCALE GENOMIC DNA]</scope>
    <source>
        <strain evidence="1">OARG1902GOOAL</strain>
        <tissue evidence="1">Muscle</tissue>
    </source>
</reference>
<organism evidence="1 2">
    <name type="scientific">Channa argus</name>
    <name type="common">Northern snakehead</name>
    <name type="synonym">Ophicephalus argus</name>
    <dbReference type="NCBI Taxonomy" id="215402"/>
    <lineage>
        <taxon>Eukaryota</taxon>
        <taxon>Metazoa</taxon>
        <taxon>Chordata</taxon>
        <taxon>Craniata</taxon>
        <taxon>Vertebrata</taxon>
        <taxon>Euteleostomi</taxon>
        <taxon>Actinopterygii</taxon>
        <taxon>Neopterygii</taxon>
        <taxon>Teleostei</taxon>
        <taxon>Neoteleostei</taxon>
        <taxon>Acanthomorphata</taxon>
        <taxon>Anabantaria</taxon>
        <taxon>Anabantiformes</taxon>
        <taxon>Channoidei</taxon>
        <taxon>Channidae</taxon>
        <taxon>Channa</taxon>
    </lineage>
</organism>
<evidence type="ECO:0000313" key="2">
    <source>
        <dbReference type="Proteomes" id="UP000503349"/>
    </source>
</evidence>
<dbReference type="Proteomes" id="UP000503349">
    <property type="component" value="Chromosome 10"/>
</dbReference>
<evidence type="ECO:0000313" key="1">
    <source>
        <dbReference type="EMBL" id="KAF3694579.1"/>
    </source>
</evidence>
<keyword evidence="2" id="KW-1185">Reference proteome</keyword>
<name>A0A6G1PWH1_CHAAH</name>
<protein>
    <submittedName>
        <fullName evidence="1">Uncharacterized protein</fullName>
    </submittedName>
</protein>
<accession>A0A6G1PWH1</accession>
<dbReference type="EMBL" id="CM015721">
    <property type="protein sequence ID" value="KAF3694579.1"/>
    <property type="molecule type" value="Genomic_DNA"/>
</dbReference>
<sequence>MKAVSKTGNVIVTADVDGATDVHGVTDSDVREMQRQEQRINMERDLATVDLCVWASPFGLSSVLSERPPSTHDLLLAACQSADHCICLSAEYQLINAFTATINKTVEKLLSLIEKYS</sequence>
<reference evidence="2" key="2">
    <citation type="submission" date="2019-02" db="EMBL/GenBank/DDBJ databases">
        <title>Opniocepnalus argus Var Kimnra genome.</title>
        <authorList>
            <person name="Zhou C."/>
            <person name="Xiao S."/>
        </authorList>
    </citation>
    <scope>NUCLEOTIDE SEQUENCE [LARGE SCALE GENOMIC DNA]</scope>
</reference>
<dbReference type="AlphaFoldDB" id="A0A6G1PWH1"/>